<dbReference type="AlphaFoldDB" id="A0A6N7LEV9"/>
<dbReference type="EMBL" id="WITC01000053">
    <property type="protein sequence ID" value="MQX15749.1"/>
    <property type="molecule type" value="Genomic_DNA"/>
</dbReference>
<reference evidence="1 2" key="1">
    <citation type="journal article" date="2013" name="Genome Biol.">
        <title>Comparative genomics of the core and accessory genomes of 48 Sinorhizobium strains comprising five genospecies.</title>
        <authorList>
            <person name="Sugawara M."/>
            <person name="Epstein B."/>
            <person name="Badgley B.D."/>
            <person name="Unno T."/>
            <person name="Xu L."/>
            <person name="Reese J."/>
            <person name="Gyaneshwar P."/>
            <person name="Denny R."/>
            <person name="Mudge J."/>
            <person name="Bharti A.K."/>
            <person name="Farmer A.D."/>
            <person name="May G.D."/>
            <person name="Woodward J.E."/>
            <person name="Medigue C."/>
            <person name="Vallenet D."/>
            <person name="Lajus A."/>
            <person name="Rouy Z."/>
            <person name="Martinez-Vaz B."/>
            <person name="Tiffin P."/>
            <person name="Young N.D."/>
            <person name="Sadowsky M.J."/>
        </authorList>
    </citation>
    <scope>NUCLEOTIDE SEQUENCE [LARGE SCALE GENOMIC DNA]</scope>
    <source>
        <strain evidence="1 2">USDA4894</strain>
    </source>
</reference>
<evidence type="ECO:0000313" key="2">
    <source>
        <dbReference type="Proteomes" id="UP000439983"/>
    </source>
</evidence>
<name>A0A6N7LEV9_SINTE</name>
<sequence>MPRLSSHGRFSGLQESLQTLDLLFHRYALGVHLSREIYVPRIGLNTFVSGVRPHLIHTPFDIGRFLRRKTAHWLISL</sequence>
<dbReference type="Proteomes" id="UP000439983">
    <property type="component" value="Unassembled WGS sequence"/>
</dbReference>
<gene>
    <name evidence="1" type="ORF">GHK62_13535</name>
</gene>
<organism evidence="1 2">
    <name type="scientific">Sinorhizobium terangae</name>
    <dbReference type="NCBI Taxonomy" id="110322"/>
    <lineage>
        <taxon>Bacteria</taxon>
        <taxon>Pseudomonadati</taxon>
        <taxon>Pseudomonadota</taxon>
        <taxon>Alphaproteobacteria</taxon>
        <taxon>Hyphomicrobiales</taxon>
        <taxon>Rhizobiaceae</taxon>
        <taxon>Sinorhizobium/Ensifer group</taxon>
        <taxon>Sinorhizobium</taxon>
    </lineage>
</organism>
<comment type="caution">
    <text evidence="1">The sequence shown here is derived from an EMBL/GenBank/DDBJ whole genome shotgun (WGS) entry which is preliminary data.</text>
</comment>
<dbReference type="OrthoDB" id="8281968at2"/>
<proteinExistence type="predicted"/>
<evidence type="ECO:0000313" key="1">
    <source>
        <dbReference type="EMBL" id="MQX15749.1"/>
    </source>
</evidence>
<protein>
    <submittedName>
        <fullName evidence="1">Uncharacterized protein</fullName>
    </submittedName>
</protein>
<keyword evidence="2" id="KW-1185">Reference proteome</keyword>
<accession>A0A6N7LEV9</accession>